<keyword evidence="2" id="KW-1185">Reference proteome</keyword>
<evidence type="ECO:0000313" key="1">
    <source>
        <dbReference type="EMBL" id="KNZ51489.1"/>
    </source>
</evidence>
<comment type="caution">
    <text evidence="1">The sequence shown here is derived from an EMBL/GenBank/DDBJ whole genome shotgun (WGS) entry which is preliminary data.</text>
</comment>
<gene>
    <name evidence="1" type="ORF">VP01_3930g3</name>
</gene>
<accession>A0A0L6USL0</accession>
<protein>
    <submittedName>
        <fullName evidence="1">Uncharacterized protein</fullName>
    </submittedName>
</protein>
<dbReference type="Proteomes" id="UP000037035">
    <property type="component" value="Unassembled WGS sequence"/>
</dbReference>
<reference evidence="1 2" key="1">
    <citation type="submission" date="2015-08" db="EMBL/GenBank/DDBJ databases">
        <title>Next Generation Sequencing and Analysis of the Genome of Puccinia sorghi L Schw, the Causal Agent of Maize Common Rust.</title>
        <authorList>
            <person name="Rochi L."/>
            <person name="Burguener G."/>
            <person name="Darino M."/>
            <person name="Turjanski A."/>
            <person name="Kreff E."/>
            <person name="Dieguez M.J."/>
            <person name="Sacco F."/>
        </authorList>
    </citation>
    <scope>NUCLEOTIDE SEQUENCE [LARGE SCALE GENOMIC DNA]</scope>
    <source>
        <strain evidence="1 2">RO10H11247</strain>
    </source>
</reference>
<organism evidence="1 2">
    <name type="scientific">Puccinia sorghi</name>
    <dbReference type="NCBI Taxonomy" id="27349"/>
    <lineage>
        <taxon>Eukaryota</taxon>
        <taxon>Fungi</taxon>
        <taxon>Dikarya</taxon>
        <taxon>Basidiomycota</taxon>
        <taxon>Pucciniomycotina</taxon>
        <taxon>Pucciniomycetes</taxon>
        <taxon>Pucciniales</taxon>
        <taxon>Pucciniaceae</taxon>
        <taxon>Puccinia</taxon>
    </lineage>
</organism>
<name>A0A0L6USL0_9BASI</name>
<dbReference type="AlphaFoldDB" id="A0A0L6USL0"/>
<dbReference type="EMBL" id="LAVV01008980">
    <property type="protein sequence ID" value="KNZ51489.1"/>
    <property type="molecule type" value="Genomic_DNA"/>
</dbReference>
<dbReference type="STRING" id="27349.A0A0L6USL0"/>
<sequence length="205" mass="22995">MKGDETAITINGSSLLQNTSNCPWDTYYMGLKVPRPSEKADNIDIKSAKVKENKVKANSEEDIIRHYKEKNLAADDMNYKEEHVATDDLKLEGTGMARDLAVTPQLPFTNLHVWVPISQEISERIALRPHNTLQVVMMAAAGKPGSSEVCSTSIFLDVHFKLVDLVSCLQPIASTPLEETQLIQEISYLEEQSNQHEMSLMEHIK</sequence>
<proteinExistence type="predicted"/>
<dbReference type="VEuPathDB" id="FungiDB:VP01_3930g3"/>
<evidence type="ECO:0000313" key="2">
    <source>
        <dbReference type="Proteomes" id="UP000037035"/>
    </source>
</evidence>